<keyword evidence="6" id="KW-0119">Carbohydrate metabolism</keyword>
<dbReference type="GO" id="GO:0030245">
    <property type="term" value="P:cellulose catabolic process"/>
    <property type="evidence" value="ECO:0007669"/>
    <property type="project" value="UniProtKB-KW"/>
</dbReference>
<name>A0A2J6RAR5_HYAVF</name>
<feature type="chain" id="PRO_5014466095" description="Glucanase" evidence="11">
    <location>
        <begin position="18"/>
        <end position="458"/>
    </location>
</feature>
<dbReference type="Gene3D" id="2.70.100.10">
    <property type="entry name" value="Glycoside hydrolase, family 7, domain"/>
    <property type="match status" value="1"/>
</dbReference>
<comment type="catalytic activity">
    <reaction evidence="1">
        <text>Hydrolysis of (1-&gt;4)-beta-D-glucosidic linkages in cellulose and cellotetraose, releasing cellobiose from the non-reducing ends of the chains.</text>
        <dbReference type="EC" id="3.2.1.91"/>
    </reaction>
</comment>
<evidence type="ECO:0000256" key="11">
    <source>
        <dbReference type="SAM" id="SignalP"/>
    </source>
</evidence>
<feature type="region of interest" description="Disordered" evidence="10">
    <location>
        <begin position="411"/>
        <end position="431"/>
    </location>
</feature>
<sequence length="458" mass="47900">MISAALVFAALLVAARAQQAGTNTAETHPPLTVSKCTASGCTTSTQSIVLDANWRWLHTKTGYTNCYTGNTWNATLCPDGVKCAANCALDGADYSGTYGITTTGNALKLDFVTTGSTGTANIGSRTYLMAAGSTTKYQMFQLLNQEFTFDVDVSNLPCGLNGALYFSQMDEDGGMSRFSTNKAGAKYGTGYCDAQCPQDIKFINGEANSVGWNASATDKNAGSGQYGSCCDEMDIWEANVVSAAYTPHPCSVSQQTRCTGTDCGINARDSALCDADGCDFNSYRMGDTTFYGKGLTIDTGSKFTVVTQFITNDGTSTGTLSEIRRFYVQNGVVIPNSQSSIAGVTGNSITDSFCDAQKTAFGDTNQFKAKGGLATMGAALKKGMVLVMSVWDDHTADMLWLDAPYPPTKDASAPGVARGTCSASSGAPSDVESASASASVTYSNIKWGPLNSTFAAGS</sequence>
<keyword evidence="8 9" id="KW-0624">Polysaccharide degradation</keyword>
<dbReference type="AlphaFoldDB" id="A0A2J6RAR5"/>
<dbReference type="CDD" id="cd07999">
    <property type="entry name" value="GH7_CBH_EG"/>
    <property type="match status" value="1"/>
</dbReference>
<dbReference type="Pfam" id="PF00840">
    <property type="entry name" value="Glyco_hydro_7"/>
    <property type="match status" value="1"/>
</dbReference>
<feature type="signal peptide" evidence="11">
    <location>
        <begin position="1"/>
        <end position="17"/>
    </location>
</feature>
<evidence type="ECO:0000256" key="2">
    <source>
        <dbReference type="ARBA" id="ARBA00006044"/>
    </source>
</evidence>
<evidence type="ECO:0000256" key="6">
    <source>
        <dbReference type="ARBA" id="ARBA00023277"/>
    </source>
</evidence>
<keyword evidence="4 9" id="KW-0378">Hydrolase</keyword>
<dbReference type="GO" id="GO:0016162">
    <property type="term" value="F:cellulose 1,4-beta-cellobiosidase activity"/>
    <property type="evidence" value="ECO:0007669"/>
    <property type="project" value="UniProtKB-EC"/>
</dbReference>
<keyword evidence="7 9" id="KW-0326">Glycosidase</keyword>
<evidence type="ECO:0000256" key="10">
    <source>
        <dbReference type="SAM" id="MobiDB-lite"/>
    </source>
</evidence>
<evidence type="ECO:0000256" key="3">
    <source>
        <dbReference type="ARBA" id="ARBA00022729"/>
    </source>
</evidence>
<dbReference type="PRINTS" id="PR00734">
    <property type="entry name" value="GLHYDRLASE7"/>
</dbReference>
<dbReference type="PANTHER" id="PTHR33753">
    <property type="entry name" value="1,4-BETA-D-GLUCAN CELLOBIOHYDROLASE B"/>
    <property type="match status" value="1"/>
</dbReference>
<evidence type="ECO:0000256" key="5">
    <source>
        <dbReference type="ARBA" id="ARBA00023001"/>
    </source>
</evidence>
<protein>
    <recommendedName>
        <fullName evidence="9">Glucanase</fullName>
        <ecNumber evidence="9">3.2.1.-</ecNumber>
    </recommendedName>
</protein>
<evidence type="ECO:0000256" key="8">
    <source>
        <dbReference type="ARBA" id="ARBA00023326"/>
    </source>
</evidence>
<dbReference type="PANTHER" id="PTHR33753:SF2">
    <property type="entry name" value="GLYCOSIDE HYDROLASE FAMILY 7 PROTEIN"/>
    <property type="match status" value="1"/>
</dbReference>
<dbReference type="EMBL" id="KZ613952">
    <property type="protein sequence ID" value="PMD35591.1"/>
    <property type="molecule type" value="Genomic_DNA"/>
</dbReference>
<dbReference type="Proteomes" id="UP000235786">
    <property type="component" value="Unassembled WGS sequence"/>
</dbReference>
<dbReference type="EC" id="3.2.1.-" evidence="9"/>
<dbReference type="STRING" id="1149755.A0A2J6RAR5"/>
<evidence type="ECO:0000313" key="12">
    <source>
        <dbReference type="EMBL" id="PMD35591.1"/>
    </source>
</evidence>
<accession>A0A2J6RAR5</accession>
<evidence type="ECO:0000256" key="9">
    <source>
        <dbReference type="RuleBase" id="RU361164"/>
    </source>
</evidence>
<dbReference type="InterPro" id="IPR013320">
    <property type="entry name" value="ConA-like_dom_sf"/>
</dbReference>
<comment type="similarity">
    <text evidence="2 9">Belongs to the glycosyl hydrolase 7 (cellulase C) family.</text>
</comment>
<organism evidence="12 13">
    <name type="scientific">Hyaloscypha variabilis (strain UAMH 11265 / GT02V1 / F)</name>
    <name type="common">Meliniomyces variabilis</name>
    <dbReference type="NCBI Taxonomy" id="1149755"/>
    <lineage>
        <taxon>Eukaryota</taxon>
        <taxon>Fungi</taxon>
        <taxon>Dikarya</taxon>
        <taxon>Ascomycota</taxon>
        <taxon>Pezizomycotina</taxon>
        <taxon>Leotiomycetes</taxon>
        <taxon>Helotiales</taxon>
        <taxon>Hyaloscyphaceae</taxon>
        <taxon>Hyaloscypha</taxon>
        <taxon>Hyaloscypha variabilis</taxon>
    </lineage>
</organism>
<proteinExistence type="inferred from homology"/>
<reference evidence="12 13" key="1">
    <citation type="submission" date="2016-04" db="EMBL/GenBank/DDBJ databases">
        <title>A degradative enzymes factory behind the ericoid mycorrhizal symbiosis.</title>
        <authorList>
            <consortium name="DOE Joint Genome Institute"/>
            <person name="Martino E."/>
            <person name="Morin E."/>
            <person name="Grelet G."/>
            <person name="Kuo A."/>
            <person name="Kohler A."/>
            <person name="Daghino S."/>
            <person name="Barry K."/>
            <person name="Choi C."/>
            <person name="Cichocki N."/>
            <person name="Clum A."/>
            <person name="Copeland A."/>
            <person name="Hainaut M."/>
            <person name="Haridas S."/>
            <person name="Labutti K."/>
            <person name="Lindquist E."/>
            <person name="Lipzen A."/>
            <person name="Khouja H.-R."/>
            <person name="Murat C."/>
            <person name="Ohm R."/>
            <person name="Olson A."/>
            <person name="Spatafora J."/>
            <person name="Veneault-Fourrey C."/>
            <person name="Henrissat B."/>
            <person name="Grigoriev I."/>
            <person name="Martin F."/>
            <person name="Perotto S."/>
        </authorList>
    </citation>
    <scope>NUCLEOTIDE SEQUENCE [LARGE SCALE GENOMIC DNA]</scope>
    <source>
        <strain evidence="12 13">F</strain>
    </source>
</reference>
<dbReference type="FunFam" id="2.70.100.10:FF:000001">
    <property type="entry name" value="Glucanase"/>
    <property type="match status" value="1"/>
</dbReference>
<keyword evidence="3 11" id="KW-0732">Signal</keyword>
<gene>
    <name evidence="12" type="ORF">L207DRAFT_556996</name>
</gene>
<evidence type="ECO:0000313" key="13">
    <source>
        <dbReference type="Proteomes" id="UP000235786"/>
    </source>
</evidence>
<evidence type="ECO:0000256" key="7">
    <source>
        <dbReference type="ARBA" id="ARBA00023295"/>
    </source>
</evidence>
<dbReference type="SUPFAM" id="SSF49899">
    <property type="entry name" value="Concanavalin A-like lectins/glucanases"/>
    <property type="match status" value="1"/>
</dbReference>
<evidence type="ECO:0000256" key="4">
    <source>
        <dbReference type="ARBA" id="ARBA00022801"/>
    </source>
</evidence>
<dbReference type="InterPro" id="IPR001722">
    <property type="entry name" value="Glyco_hydro_7"/>
</dbReference>
<keyword evidence="5 9" id="KW-0136">Cellulose degradation</keyword>
<keyword evidence="13" id="KW-1185">Reference proteome</keyword>
<dbReference type="OrthoDB" id="412382at2759"/>
<evidence type="ECO:0000256" key="1">
    <source>
        <dbReference type="ARBA" id="ARBA00001641"/>
    </source>
</evidence>
<dbReference type="InterPro" id="IPR037019">
    <property type="entry name" value="Glyco_hydro_7_sf"/>
</dbReference>